<evidence type="ECO:0000256" key="1">
    <source>
        <dbReference type="SAM" id="MobiDB-lite"/>
    </source>
</evidence>
<sequence>MSWRLIHLATGDVWAVPPLPPAHLPHPCASCGLSLPNCCASFTCACVGSLPGVSPSGCSSWGPLEDSAFAVGRGSDCAVRLVSPTCSRKHLFLRVLPPSLRDTLLPTELFDGKSSSEAGDSRSAGVPVASEKHIELLRNPDVTPKLRVEEESHVQHQEEAGRGKLLKCVRACHKAGLYLVAPRFHSSCCCLLLSSSSPAPSLPLLLCVLCNKPLVQLSAVIDILLKGGDSEKSGSSRGVYLAARISQAKAEHVCRLLKDSAAQRLPSDGGLLEGSTNDFLLIKDAETDWRFLVLHLAAASATGDSGSECCVQGEEYSHQPPHECLVAALRRISPASSCVPASLCAYVKDPTERIRGQLFAGCLALSLSTAAHRRLAQLFWGGGGFSLCLVGLHGTLDKVAEEALSLASHSKTTQLPVQSDVATAATAVAAALSPFLGGPPWGPPLCRACCIFLGPGEDILDEPRKKALLLVLQIVAAALHQQQQNLPPQQKVQFQQIQSEHHQKDRQRALLIGGVRLLLARERQVAISVISGSVFTPDALFASKDIQLQNLQQEVVAHLSWQQLQYEQPLQVLREEETQQPSGDFEAASCALSSAGGSRPSTLGAEPSGLPQPLAKGCAADPCFYPDKSESFQTLSPLKASAEERGTHEASGGALGCVVSKVDLRGQETERPRGTQRQKASAVARFAAICEAIELASQPVRSKDNTSDTRGATSAPVAPVLQPQHQVQQQKDDRVRQTPMFEVTPQQPDQQDCPCLPALAVPAVASAAVAQKASKAAASGWLRKQQQQQGDLSTCGAESSTTKVLRCLRPVCVLQTNLKGDRKRFRKDTSQLPAWRMANKAAPKAGAALPFDSKGAAAGSFKSALRAASSSRTLDRPPERAFTELHPDAIEVTARENYSGDSFCSGNPGKSTDTVCAETMSTVCQQELQQYHDLLFSRDGGDNADWKGRESTVV</sequence>
<dbReference type="VEuPathDB" id="ToxoDB:LOC34618532"/>
<protein>
    <submittedName>
        <fullName evidence="2">Uncharacterized protein</fullName>
    </submittedName>
</protein>
<feature type="compositionally biased region" description="Low complexity" evidence="1">
    <location>
        <begin position="716"/>
        <end position="729"/>
    </location>
</feature>
<organism evidence="2 3">
    <name type="scientific">Cyclospora cayetanensis</name>
    <dbReference type="NCBI Taxonomy" id="88456"/>
    <lineage>
        <taxon>Eukaryota</taxon>
        <taxon>Sar</taxon>
        <taxon>Alveolata</taxon>
        <taxon>Apicomplexa</taxon>
        <taxon>Conoidasida</taxon>
        <taxon>Coccidia</taxon>
        <taxon>Eucoccidiorida</taxon>
        <taxon>Eimeriorina</taxon>
        <taxon>Eimeriidae</taxon>
        <taxon>Cyclospora</taxon>
    </lineage>
</organism>
<gene>
    <name evidence="2" type="ORF">cyc_01537</name>
</gene>
<feature type="region of interest" description="Disordered" evidence="1">
    <location>
        <begin position="575"/>
        <end position="609"/>
    </location>
</feature>
<dbReference type="InParanoid" id="A0A1D3D6Z9"/>
<feature type="region of interest" description="Disordered" evidence="1">
    <location>
        <begin position="700"/>
        <end position="734"/>
    </location>
</feature>
<dbReference type="AlphaFoldDB" id="A0A1D3D6Z9"/>
<name>A0A1D3D6Z9_9EIME</name>
<dbReference type="VEuPathDB" id="ToxoDB:cyc_01537"/>
<accession>A0A1D3D6Z9</accession>
<dbReference type="Proteomes" id="UP000095192">
    <property type="component" value="Unassembled WGS sequence"/>
</dbReference>
<keyword evidence="3" id="KW-1185">Reference proteome</keyword>
<comment type="caution">
    <text evidence="2">The sequence shown here is derived from an EMBL/GenBank/DDBJ whole genome shotgun (WGS) entry which is preliminary data.</text>
</comment>
<proteinExistence type="predicted"/>
<dbReference type="EMBL" id="JROU02000464">
    <property type="protein sequence ID" value="OEH79224.1"/>
    <property type="molecule type" value="Genomic_DNA"/>
</dbReference>
<dbReference type="InterPro" id="IPR008984">
    <property type="entry name" value="SMAD_FHA_dom_sf"/>
</dbReference>
<feature type="compositionally biased region" description="Low complexity" evidence="1">
    <location>
        <begin position="587"/>
        <end position="598"/>
    </location>
</feature>
<evidence type="ECO:0000313" key="3">
    <source>
        <dbReference type="Proteomes" id="UP000095192"/>
    </source>
</evidence>
<dbReference type="SUPFAM" id="SSF49879">
    <property type="entry name" value="SMAD/FHA domain"/>
    <property type="match status" value="1"/>
</dbReference>
<evidence type="ECO:0000313" key="2">
    <source>
        <dbReference type="EMBL" id="OEH79224.1"/>
    </source>
</evidence>
<reference evidence="2 3" key="1">
    <citation type="journal article" date="2016" name="BMC Genomics">
        <title>Comparative genomics reveals Cyclospora cayetanensis possesses coccidia-like metabolism and invasion components but unique surface antigens.</title>
        <authorList>
            <person name="Liu S."/>
            <person name="Wang L."/>
            <person name="Zheng H."/>
            <person name="Xu Z."/>
            <person name="Roellig D.M."/>
            <person name="Li N."/>
            <person name="Frace M.A."/>
            <person name="Tang K."/>
            <person name="Arrowood M.J."/>
            <person name="Moss D.M."/>
            <person name="Zhang L."/>
            <person name="Feng Y."/>
            <person name="Xiao L."/>
        </authorList>
    </citation>
    <scope>NUCLEOTIDE SEQUENCE [LARGE SCALE GENOMIC DNA]</scope>
    <source>
        <strain evidence="2 3">CHN_HEN01</strain>
    </source>
</reference>